<dbReference type="PROSITE" id="PS50072">
    <property type="entry name" value="CSA_PPIASE_2"/>
    <property type="match status" value="1"/>
</dbReference>
<dbReference type="PANTHER" id="PTHR11071:SF565">
    <property type="entry name" value="MOCA-CYP, ISOFORM A"/>
    <property type="match status" value="1"/>
</dbReference>
<comment type="function">
    <text evidence="4">PPIases accelerate the folding of proteins. It catalyzes the cis-trans isomerization of proline imidic peptide bonds in oligopeptides.</text>
</comment>
<evidence type="ECO:0000256" key="3">
    <source>
        <dbReference type="ARBA" id="ARBA00023235"/>
    </source>
</evidence>
<dbReference type="EMBL" id="CAJHJT010000001">
    <property type="protein sequence ID" value="CAD6995251.1"/>
    <property type="molecule type" value="Genomic_DNA"/>
</dbReference>
<dbReference type="GO" id="GO:0006457">
    <property type="term" value="P:protein folding"/>
    <property type="evidence" value="ECO:0007669"/>
    <property type="project" value="InterPro"/>
</dbReference>
<dbReference type="PRINTS" id="PR00153">
    <property type="entry name" value="CSAPPISMRASE"/>
</dbReference>
<keyword evidence="7" id="KW-1185">Reference proteome</keyword>
<proteinExistence type="inferred from homology"/>
<evidence type="ECO:0000313" key="7">
    <source>
        <dbReference type="Proteomes" id="UP000606786"/>
    </source>
</evidence>
<dbReference type="InterPro" id="IPR002130">
    <property type="entry name" value="Cyclophilin-type_PPIase_dom"/>
</dbReference>
<dbReference type="OrthoDB" id="6630374at2759"/>
<dbReference type="Gene3D" id="2.40.100.10">
    <property type="entry name" value="Cyclophilin-like"/>
    <property type="match status" value="1"/>
</dbReference>
<comment type="caution">
    <text evidence="6">The sequence shown here is derived from an EMBL/GenBank/DDBJ whole genome shotgun (WGS) entry which is preliminary data.</text>
</comment>
<name>A0A811U8U6_CERCA</name>
<organism evidence="6 7">
    <name type="scientific">Ceratitis capitata</name>
    <name type="common">Mediterranean fruit fly</name>
    <name type="synonym">Tephritis capitata</name>
    <dbReference type="NCBI Taxonomy" id="7213"/>
    <lineage>
        <taxon>Eukaryota</taxon>
        <taxon>Metazoa</taxon>
        <taxon>Ecdysozoa</taxon>
        <taxon>Arthropoda</taxon>
        <taxon>Hexapoda</taxon>
        <taxon>Insecta</taxon>
        <taxon>Pterygota</taxon>
        <taxon>Neoptera</taxon>
        <taxon>Endopterygota</taxon>
        <taxon>Diptera</taxon>
        <taxon>Brachycera</taxon>
        <taxon>Muscomorpha</taxon>
        <taxon>Tephritoidea</taxon>
        <taxon>Tephritidae</taxon>
        <taxon>Ceratitis</taxon>
        <taxon>Ceratitis</taxon>
    </lineage>
</organism>
<dbReference type="FunFam" id="2.40.100.10:FF:000025">
    <property type="entry name" value="Peptidyl-prolyl cis-trans isomerase CYP19-2"/>
    <property type="match status" value="1"/>
</dbReference>
<keyword evidence="2 4" id="KW-0697">Rotamase</keyword>
<evidence type="ECO:0000256" key="4">
    <source>
        <dbReference type="RuleBase" id="RU363019"/>
    </source>
</evidence>
<dbReference type="GO" id="GO:0005739">
    <property type="term" value="C:mitochondrion"/>
    <property type="evidence" value="ECO:0007669"/>
    <property type="project" value="TreeGrafter"/>
</dbReference>
<dbReference type="PIRSF" id="PIRSF001467">
    <property type="entry name" value="Peptidylpro_ismrse"/>
    <property type="match status" value="1"/>
</dbReference>
<dbReference type="PANTHER" id="PTHR11071">
    <property type="entry name" value="PEPTIDYL-PROLYL CIS-TRANS ISOMERASE"/>
    <property type="match status" value="1"/>
</dbReference>
<gene>
    <name evidence="6" type="ORF">CCAP1982_LOCUS3972</name>
</gene>
<evidence type="ECO:0000259" key="5">
    <source>
        <dbReference type="PROSITE" id="PS50072"/>
    </source>
</evidence>
<feature type="domain" description="PPIase cyclophilin-type" evidence="5">
    <location>
        <begin position="23"/>
        <end position="141"/>
    </location>
</feature>
<dbReference type="Pfam" id="PF00160">
    <property type="entry name" value="Pro_isomerase"/>
    <property type="match status" value="1"/>
</dbReference>
<sequence>MTVVEGLATTSASANTATRPRCFFDISIGGLNVGRIVFELYKDVAPKTVENFRALCTGEKGLGLVTGKQLHYKNVIFHRVVKDFVIQAGDFSAGNGTGGESIYGGTFEDESFDFKHDRPYLLSMANRGKNTNGSQFFIITH</sequence>
<dbReference type="GO" id="GO:0016018">
    <property type="term" value="F:cyclosporin A binding"/>
    <property type="evidence" value="ECO:0007669"/>
    <property type="project" value="TreeGrafter"/>
</dbReference>
<dbReference type="PROSITE" id="PS00170">
    <property type="entry name" value="CSA_PPIASE_1"/>
    <property type="match status" value="1"/>
</dbReference>
<dbReference type="Proteomes" id="UP000606786">
    <property type="component" value="Unassembled WGS sequence"/>
</dbReference>
<dbReference type="InterPro" id="IPR029000">
    <property type="entry name" value="Cyclophilin-like_dom_sf"/>
</dbReference>
<comment type="similarity">
    <text evidence="4">Belongs to the cyclophilin-type PPIase family.</text>
</comment>
<evidence type="ECO:0000256" key="2">
    <source>
        <dbReference type="ARBA" id="ARBA00023110"/>
    </source>
</evidence>
<evidence type="ECO:0000313" key="6">
    <source>
        <dbReference type="EMBL" id="CAD6995251.1"/>
    </source>
</evidence>
<dbReference type="AlphaFoldDB" id="A0A811U8U6"/>
<dbReference type="GO" id="GO:0003755">
    <property type="term" value="F:peptidyl-prolyl cis-trans isomerase activity"/>
    <property type="evidence" value="ECO:0007669"/>
    <property type="project" value="UniProtKB-UniRule"/>
</dbReference>
<evidence type="ECO:0000256" key="1">
    <source>
        <dbReference type="ARBA" id="ARBA00000971"/>
    </source>
</evidence>
<protein>
    <recommendedName>
        <fullName evidence="4">Peptidyl-prolyl cis-trans isomerase</fullName>
        <shortName evidence="4">PPIase</shortName>
        <ecNumber evidence="4">5.2.1.8</ecNumber>
    </recommendedName>
</protein>
<keyword evidence="3 4" id="KW-0413">Isomerase</keyword>
<dbReference type="EC" id="5.2.1.8" evidence="4"/>
<dbReference type="InterPro" id="IPR024936">
    <property type="entry name" value="Cyclophilin-type_PPIase"/>
</dbReference>
<reference evidence="6" key="1">
    <citation type="submission" date="2020-11" db="EMBL/GenBank/DDBJ databases">
        <authorList>
            <person name="Whitehead M."/>
        </authorList>
    </citation>
    <scope>NUCLEOTIDE SEQUENCE</scope>
    <source>
        <strain evidence="6">EGII</strain>
    </source>
</reference>
<dbReference type="InterPro" id="IPR020892">
    <property type="entry name" value="Cyclophilin-type_PPIase_CS"/>
</dbReference>
<comment type="catalytic activity">
    <reaction evidence="1 4">
        <text>[protein]-peptidylproline (omega=180) = [protein]-peptidylproline (omega=0)</text>
        <dbReference type="Rhea" id="RHEA:16237"/>
        <dbReference type="Rhea" id="RHEA-COMP:10747"/>
        <dbReference type="Rhea" id="RHEA-COMP:10748"/>
        <dbReference type="ChEBI" id="CHEBI:83833"/>
        <dbReference type="ChEBI" id="CHEBI:83834"/>
        <dbReference type="EC" id="5.2.1.8"/>
    </reaction>
</comment>
<accession>A0A811U8U6</accession>
<dbReference type="SUPFAM" id="SSF50891">
    <property type="entry name" value="Cyclophilin-like"/>
    <property type="match status" value="1"/>
</dbReference>